<dbReference type="RefSeq" id="WP_050261781.1">
    <property type="nucleotide sequence ID" value="NZ_CMJT01000013.1"/>
</dbReference>
<keyword evidence="7" id="KW-0812">Transmembrane</keyword>
<proteinExistence type="predicted"/>
<evidence type="ECO:0000256" key="5">
    <source>
        <dbReference type="SAM" id="Coils"/>
    </source>
</evidence>
<dbReference type="PANTHER" id="PTHR24216:SF65">
    <property type="entry name" value="PAXILLIN-LIKE PROTEIN 1"/>
    <property type="match status" value="1"/>
</dbReference>
<keyword evidence="7" id="KW-0472">Membrane</keyword>
<dbReference type="InterPro" id="IPR019931">
    <property type="entry name" value="LPXTG_anchor"/>
</dbReference>
<dbReference type="InterPro" id="IPR007756">
    <property type="entry name" value="RICH"/>
</dbReference>
<evidence type="ECO:0000256" key="7">
    <source>
        <dbReference type="SAM" id="Phobius"/>
    </source>
</evidence>
<feature type="transmembrane region" description="Helical" evidence="7">
    <location>
        <begin position="785"/>
        <end position="806"/>
    </location>
</feature>
<dbReference type="PANTHER" id="PTHR24216">
    <property type="entry name" value="PAXILLIN-RELATED"/>
    <property type="match status" value="1"/>
</dbReference>
<evidence type="ECO:0000256" key="6">
    <source>
        <dbReference type="SAM" id="MobiDB-lite"/>
    </source>
</evidence>
<feature type="compositionally biased region" description="Low complexity" evidence="6">
    <location>
        <begin position="589"/>
        <end position="611"/>
    </location>
</feature>
<name>A0A0T8UBL7_9STRE</name>
<organism evidence="9 10">
    <name type="scientific">Streptococcus pseudopneumoniae</name>
    <dbReference type="NCBI Taxonomy" id="257758"/>
    <lineage>
        <taxon>Bacteria</taxon>
        <taxon>Bacillati</taxon>
        <taxon>Bacillota</taxon>
        <taxon>Bacilli</taxon>
        <taxon>Lactobacillales</taxon>
        <taxon>Streptococcaceae</taxon>
        <taxon>Streptococcus</taxon>
    </lineage>
</organism>
<dbReference type="Pfam" id="PF04650">
    <property type="entry name" value="YSIRK_signal"/>
    <property type="match status" value="1"/>
</dbReference>
<dbReference type="PROSITE" id="PS50847">
    <property type="entry name" value="GRAM_POS_ANCHORING"/>
    <property type="match status" value="1"/>
</dbReference>
<feature type="compositionally biased region" description="Basic and acidic residues" evidence="6">
    <location>
        <begin position="742"/>
        <end position="754"/>
    </location>
</feature>
<keyword evidence="2" id="KW-0964">Secreted</keyword>
<dbReference type="InterPro" id="IPR005877">
    <property type="entry name" value="YSIRK_signal_dom"/>
</dbReference>
<keyword evidence="3" id="KW-0732">Signal</keyword>
<feature type="compositionally biased region" description="Low complexity" evidence="6">
    <location>
        <begin position="195"/>
        <end position="210"/>
    </location>
</feature>
<sequence length="814" mass="89470">MFASKSERKVRYSIRKFSVGVASVVVASLFLGGVVHAEVVGGGNNPTVTSSGQDKLKEYKQHLLKDLEETALSEDKKTEYRKRIEQEMNYSVLAEIENNFHQESLELRNKEHDEVVEKAKTEFPRYLDQILTGLEKLVDEKDSQFEKLIQEAKDIVEEYKRRFDKGIDSQDIKRLEQEGKNKLDKLVEDFKNSLSNQQSEPSGNSNSSNGRGDTTKPANQGLDFDSPSGKEHNKPTPPKVENQGGNIVSTEKTTEINLKEAKETAKTTLDNYMLTRLKKENGGVFWFTDLLRESKESVEKYKRMFDEASSKEKVENLVKEAEQEIEALVVKHKGREISLERNKAKEAVTKHLTGLLDDIKKNLEKEQHINTVELIKNLKDIEKTYLHKLDESTQKAQLQNLVTESQSKLDEALSNFKKGLSSSSNSGSSTKPETPEKPEEPTPSKPAEKEQNPSGSTAGSHSGSTSSSGSSSASTKPKSPEKSEQPTPSKPTEKEQNPSGSTAGSHSGSTSSSGSSSASTKPKSPEKPGEPAPSKPAEKEQNPSDSTTGRHSGSTSSSGSSSTSTKPKSPEKEQEVEPSTPSKPSGNETNSSSPTRSNSLSPTLSSQPTSPAQKVFMTEQGNTKITVMFETATEADSVNLKEVTTKEMIDNVTRQTGQGTVRIFDISLSKDGKETHVNGERVVRLAIGNIDSEIQVYHVKENGELELLPSTVENGQVVFKTSHFSLFAIKTLPKKQMATEPEANREGKTQSDDKEMVLLADKANQMSENRSNSDKKDKQALPSTGTMSTLLMEFLGLISLVGVYLLKGKKTEND</sequence>
<keyword evidence="1" id="KW-0134">Cell wall</keyword>
<dbReference type="NCBIfam" id="TIGR01168">
    <property type="entry name" value="YSIRK_signal"/>
    <property type="match status" value="1"/>
</dbReference>
<dbReference type="Pfam" id="PF05062">
    <property type="entry name" value="RICH"/>
    <property type="match status" value="1"/>
</dbReference>
<reference evidence="10" key="1">
    <citation type="submission" date="2015-03" db="EMBL/GenBank/DDBJ databases">
        <authorList>
            <consortium name="Pathogen Informatics"/>
        </authorList>
    </citation>
    <scope>NUCLEOTIDE SEQUENCE [LARGE SCALE GENOMIC DNA]</scope>
    <source>
        <strain evidence="10">SMRU2248</strain>
    </source>
</reference>
<feature type="compositionally biased region" description="Low complexity" evidence="6">
    <location>
        <begin position="499"/>
        <end position="520"/>
    </location>
</feature>
<dbReference type="Proteomes" id="UP000041827">
    <property type="component" value="Unassembled WGS sequence"/>
</dbReference>
<feature type="domain" description="Gram-positive cocci surface proteins LPxTG" evidence="8">
    <location>
        <begin position="781"/>
        <end position="814"/>
    </location>
</feature>
<evidence type="ECO:0000259" key="8">
    <source>
        <dbReference type="PROSITE" id="PS50847"/>
    </source>
</evidence>
<evidence type="ECO:0000313" key="9">
    <source>
        <dbReference type="EMBL" id="CKB06829.1"/>
    </source>
</evidence>
<dbReference type="Pfam" id="PF00746">
    <property type="entry name" value="Gram_pos_anchor"/>
    <property type="match status" value="1"/>
</dbReference>
<evidence type="ECO:0000256" key="3">
    <source>
        <dbReference type="ARBA" id="ARBA00022729"/>
    </source>
</evidence>
<evidence type="ECO:0000256" key="4">
    <source>
        <dbReference type="ARBA" id="ARBA00023088"/>
    </source>
</evidence>
<dbReference type="AlphaFoldDB" id="A0A0T8UBL7"/>
<feature type="region of interest" description="Disordered" evidence="6">
    <location>
        <begin position="735"/>
        <end position="754"/>
    </location>
</feature>
<keyword evidence="7" id="KW-1133">Transmembrane helix</keyword>
<feature type="compositionally biased region" description="Polar residues" evidence="6">
    <location>
        <begin position="577"/>
        <end position="588"/>
    </location>
</feature>
<feature type="compositionally biased region" description="Low complexity" evidence="6">
    <location>
        <begin position="453"/>
        <end position="477"/>
    </location>
</feature>
<feature type="region of interest" description="Disordered" evidence="6">
    <location>
        <begin position="417"/>
        <end position="612"/>
    </location>
</feature>
<evidence type="ECO:0000256" key="1">
    <source>
        <dbReference type="ARBA" id="ARBA00022512"/>
    </source>
</evidence>
<feature type="coiled-coil region" evidence="5">
    <location>
        <begin position="291"/>
        <end position="331"/>
    </location>
</feature>
<evidence type="ECO:0000313" key="10">
    <source>
        <dbReference type="Proteomes" id="UP000041827"/>
    </source>
</evidence>
<feature type="compositionally biased region" description="Low complexity" evidence="6">
    <location>
        <begin position="417"/>
        <end position="432"/>
    </location>
</feature>
<feature type="compositionally biased region" description="Basic and acidic residues" evidence="6">
    <location>
        <begin position="433"/>
        <end position="451"/>
    </location>
</feature>
<feature type="compositionally biased region" description="Low complexity" evidence="6">
    <location>
        <begin position="544"/>
        <end position="565"/>
    </location>
</feature>
<dbReference type="InterPro" id="IPR038183">
    <property type="entry name" value="RICH_sf"/>
</dbReference>
<dbReference type="Gene3D" id="1.20.81.20">
    <property type="match status" value="2"/>
</dbReference>
<feature type="region of interest" description="Disordered" evidence="6">
    <location>
        <begin position="193"/>
        <end position="254"/>
    </location>
</feature>
<evidence type="ECO:0000256" key="2">
    <source>
        <dbReference type="ARBA" id="ARBA00022525"/>
    </source>
</evidence>
<keyword evidence="5" id="KW-0175">Coiled coil</keyword>
<protein>
    <submittedName>
        <fullName evidence="9">IgA-binding beta antigen</fullName>
    </submittedName>
</protein>
<accession>A0A0T8UBL7</accession>
<keyword evidence="4" id="KW-0572">Peptidoglycan-anchor</keyword>
<gene>
    <name evidence="9" type="primary">bag_2</name>
    <name evidence="9" type="ORF">ERS021757_01482</name>
</gene>
<dbReference type="EMBL" id="CMJT01000013">
    <property type="protein sequence ID" value="CKB06829.1"/>
    <property type="molecule type" value="Genomic_DNA"/>
</dbReference>